<protein>
    <submittedName>
        <fullName evidence="8">Metal chaperone YciC</fullName>
    </submittedName>
</protein>
<keyword evidence="3" id="KW-0143">Chaperone</keyword>
<name>A0A5E7RDU2_PSEFL</name>
<dbReference type="GO" id="GO:0016787">
    <property type="term" value="F:hydrolase activity"/>
    <property type="evidence" value="ECO:0007669"/>
    <property type="project" value="UniProtKB-KW"/>
</dbReference>
<organism evidence="8 9">
    <name type="scientific">Pseudomonas fluorescens</name>
    <dbReference type="NCBI Taxonomy" id="294"/>
    <lineage>
        <taxon>Bacteria</taxon>
        <taxon>Pseudomonadati</taxon>
        <taxon>Pseudomonadota</taxon>
        <taxon>Gammaproteobacteria</taxon>
        <taxon>Pseudomonadales</taxon>
        <taxon>Pseudomonadaceae</taxon>
        <taxon>Pseudomonas</taxon>
    </lineage>
</organism>
<evidence type="ECO:0000313" key="8">
    <source>
        <dbReference type="EMBL" id="VVP72124.1"/>
    </source>
</evidence>
<evidence type="ECO:0000256" key="3">
    <source>
        <dbReference type="ARBA" id="ARBA00023186"/>
    </source>
</evidence>
<reference evidence="8 9" key="1">
    <citation type="submission" date="2019-09" db="EMBL/GenBank/DDBJ databases">
        <authorList>
            <person name="Chandra G."/>
            <person name="Truman W A."/>
        </authorList>
    </citation>
    <scope>NUCLEOTIDE SEQUENCE [LARGE SCALE GENOMIC DNA]</scope>
    <source>
        <strain evidence="8">PS918</strain>
    </source>
</reference>
<accession>A0A5E7RDU2</accession>
<dbReference type="SUPFAM" id="SSF90002">
    <property type="entry name" value="Hypothetical protein YjiA, C-terminal domain"/>
    <property type="match status" value="1"/>
</dbReference>
<dbReference type="InterPro" id="IPR036627">
    <property type="entry name" value="CobW-likC_sf"/>
</dbReference>
<dbReference type="RefSeq" id="WP_150769507.1">
    <property type="nucleotide sequence ID" value="NZ_CABVIY010000002.1"/>
</dbReference>
<dbReference type="Pfam" id="PF07683">
    <property type="entry name" value="CobW_C"/>
    <property type="match status" value="1"/>
</dbReference>
<evidence type="ECO:0000256" key="2">
    <source>
        <dbReference type="ARBA" id="ARBA00022801"/>
    </source>
</evidence>
<gene>
    <name evidence="8" type="primary">yciC_1</name>
    <name evidence="8" type="ORF">PS918_01343</name>
</gene>
<evidence type="ECO:0000313" key="9">
    <source>
        <dbReference type="Proteomes" id="UP000326611"/>
    </source>
</evidence>
<dbReference type="AlphaFoldDB" id="A0A5E7RDU2"/>
<dbReference type="OrthoDB" id="9808822at2"/>
<dbReference type="CDD" id="cd03112">
    <property type="entry name" value="CobW-like"/>
    <property type="match status" value="1"/>
</dbReference>
<sequence>MDGQRIAVTVVSGFLGAGKTTLLNRMVRRAEGSRLAVIVNDFGELNIDAAIVSEVTDAVYSLQNGCICCTVQEDLLAQFGSLAQLQPRLERIVIECSGVSDPQRIVQTLAYPQLRSQMQLDMVITVVDATRHLQLEGEYARLARAQVAAADLLLLNKTDLVDAQQLQSLRAVLGERTRVHVSVQAELPDALWLDTDLDVEHRAVKPLTLVSQDDHSQMFSSELWQSTTPLDVERLRGWLQALPGDVFRVKGLVVLAQGAKAHWLQHVGTRSQFLPATDEAGASATRLVLIARRDFGGWDALRQGLDACQVTENVPT</sequence>
<keyword evidence="2" id="KW-0378">Hydrolase</keyword>
<dbReference type="GO" id="GO:0005737">
    <property type="term" value="C:cytoplasm"/>
    <property type="evidence" value="ECO:0007669"/>
    <property type="project" value="TreeGrafter"/>
</dbReference>
<dbReference type="PANTHER" id="PTHR13748">
    <property type="entry name" value="COBW-RELATED"/>
    <property type="match status" value="1"/>
</dbReference>
<evidence type="ECO:0000256" key="1">
    <source>
        <dbReference type="ARBA" id="ARBA00022741"/>
    </source>
</evidence>
<dbReference type="EMBL" id="CABVIY010000002">
    <property type="protein sequence ID" value="VVP72124.1"/>
    <property type="molecule type" value="Genomic_DNA"/>
</dbReference>
<dbReference type="Gene3D" id="3.30.1220.10">
    <property type="entry name" value="CobW-like, C-terminal domain"/>
    <property type="match status" value="1"/>
</dbReference>
<comment type="function">
    <text evidence="5">Zinc chaperone that directly transfers zinc cofactor to target proteins, thereby activating them. Zinc is transferred from the CXCC motif in the GTPase domain to the zinc binding site in target proteins in a process requiring GTP hydrolysis.</text>
</comment>
<dbReference type="Pfam" id="PF02492">
    <property type="entry name" value="cobW"/>
    <property type="match status" value="1"/>
</dbReference>
<dbReference type="InterPro" id="IPR003495">
    <property type="entry name" value="CobW/HypB/UreG_nucleotide-bd"/>
</dbReference>
<dbReference type="InterPro" id="IPR027417">
    <property type="entry name" value="P-loop_NTPase"/>
</dbReference>
<dbReference type="SUPFAM" id="SSF52540">
    <property type="entry name" value="P-loop containing nucleoside triphosphate hydrolases"/>
    <property type="match status" value="1"/>
</dbReference>
<evidence type="ECO:0000256" key="6">
    <source>
        <dbReference type="ARBA" id="ARBA00049117"/>
    </source>
</evidence>
<evidence type="ECO:0000256" key="5">
    <source>
        <dbReference type="ARBA" id="ARBA00045658"/>
    </source>
</evidence>
<feature type="domain" description="CobW C-terminal" evidence="7">
    <location>
        <begin position="219"/>
        <end position="309"/>
    </location>
</feature>
<comment type="similarity">
    <text evidence="4">Belongs to the SIMIBI class G3E GTPase family. ZNG1 subfamily.</text>
</comment>
<dbReference type="SMART" id="SM00833">
    <property type="entry name" value="CobW_C"/>
    <property type="match status" value="1"/>
</dbReference>
<keyword evidence="1" id="KW-0547">Nucleotide-binding</keyword>
<proteinExistence type="inferred from homology"/>
<evidence type="ECO:0000259" key="7">
    <source>
        <dbReference type="SMART" id="SM00833"/>
    </source>
</evidence>
<dbReference type="Gene3D" id="3.40.50.300">
    <property type="entry name" value="P-loop containing nucleotide triphosphate hydrolases"/>
    <property type="match status" value="1"/>
</dbReference>
<dbReference type="Proteomes" id="UP000326611">
    <property type="component" value="Unassembled WGS sequence"/>
</dbReference>
<dbReference type="PANTHER" id="PTHR13748:SF62">
    <property type="entry name" value="COBW DOMAIN-CONTAINING PROTEIN"/>
    <property type="match status" value="1"/>
</dbReference>
<dbReference type="InterPro" id="IPR011629">
    <property type="entry name" value="CobW-like_C"/>
</dbReference>
<comment type="catalytic activity">
    <reaction evidence="6">
        <text>GTP + H2O = GDP + phosphate + H(+)</text>
        <dbReference type="Rhea" id="RHEA:19669"/>
        <dbReference type="ChEBI" id="CHEBI:15377"/>
        <dbReference type="ChEBI" id="CHEBI:15378"/>
        <dbReference type="ChEBI" id="CHEBI:37565"/>
        <dbReference type="ChEBI" id="CHEBI:43474"/>
        <dbReference type="ChEBI" id="CHEBI:58189"/>
    </reaction>
    <physiologicalReaction direction="left-to-right" evidence="6">
        <dbReference type="Rhea" id="RHEA:19670"/>
    </physiologicalReaction>
</comment>
<dbReference type="InterPro" id="IPR051316">
    <property type="entry name" value="Zinc-reg_GTPase_activator"/>
</dbReference>
<evidence type="ECO:0000256" key="4">
    <source>
        <dbReference type="ARBA" id="ARBA00034320"/>
    </source>
</evidence>
<dbReference type="GO" id="GO:0000166">
    <property type="term" value="F:nucleotide binding"/>
    <property type="evidence" value="ECO:0007669"/>
    <property type="project" value="UniProtKB-KW"/>
</dbReference>